<reference evidence="1" key="1">
    <citation type="submission" date="2021-02" db="EMBL/GenBank/DDBJ databases">
        <authorList>
            <person name="Nowell W R."/>
        </authorList>
    </citation>
    <scope>NUCLEOTIDE SEQUENCE</scope>
</reference>
<organism evidence="1 2">
    <name type="scientific">Rotaria magnacalcarata</name>
    <dbReference type="NCBI Taxonomy" id="392030"/>
    <lineage>
        <taxon>Eukaryota</taxon>
        <taxon>Metazoa</taxon>
        <taxon>Spiralia</taxon>
        <taxon>Gnathifera</taxon>
        <taxon>Rotifera</taxon>
        <taxon>Eurotatoria</taxon>
        <taxon>Bdelloidea</taxon>
        <taxon>Philodinida</taxon>
        <taxon>Philodinidae</taxon>
        <taxon>Rotaria</taxon>
    </lineage>
</organism>
<proteinExistence type="predicted"/>
<protein>
    <recommendedName>
        <fullName evidence="3">Spectrin alpha chain-like protein</fullName>
    </recommendedName>
</protein>
<evidence type="ECO:0000313" key="2">
    <source>
        <dbReference type="Proteomes" id="UP000663866"/>
    </source>
</evidence>
<dbReference type="SUPFAM" id="SSF46966">
    <property type="entry name" value="Spectrin repeat"/>
    <property type="match status" value="1"/>
</dbReference>
<dbReference type="PANTHER" id="PTHR11915">
    <property type="entry name" value="SPECTRIN/FILAMIN RELATED CYTOSKELETAL PROTEIN"/>
    <property type="match status" value="1"/>
</dbReference>
<gene>
    <name evidence="1" type="ORF">OVN521_LOCUS48897</name>
</gene>
<evidence type="ECO:0008006" key="3">
    <source>
        <dbReference type="Google" id="ProtNLM"/>
    </source>
</evidence>
<keyword evidence="2" id="KW-1185">Reference proteome</keyword>
<dbReference type="AlphaFoldDB" id="A0A821J4N4"/>
<feature type="non-terminal residue" evidence="1">
    <location>
        <position position="1"/>
    </location>
</feature>
<dbReference type="Proteomes" id="UP000663866">
    <property type="component" value="Unassembled WGS sequence"/>
</dbReference>
<dbReference type="InterPro" id="IPR002017">
    <property type="entry name" value="Spectrin_repeat"/>
</dbReference>
<feature type="non-terminal residue" evidence="1">
    <location>
        <position position="61"/>
    </location>
</feature>
<dbReference type="EMBL" id="CAJOBG010104319">
    <property type="protein sequence ID" value="CAF4715666.1"/>
    <property type="molecule type" value="Genomic_DNA"/>
</dbReference>
<comment type="caution">
    <text evidence="1">The sequence shown here is derived from an EMBL/GenBank/DDBJ whole genome shotgun (WGS) entry which is preliminary data.</text>
</comment>
<accession>A0A821J4N4</accession>
<sequence>QKSSDKSLKLKEASRQQTFNAGVKDVEFWLGEIENQLVNDDVGRDLTSVQNMLKKQQLLEN</sequence>
<evidence type="ECO:0000313" key="1">
    <source>
        <dbReference type="EMBL" id="CAF4715666.1"/>
    </source>
</evidence>
<dbReference type="Gene3D" id="1.20.58.60">
    <property type="match status" value="1"/>
</dbReference>
<dbReference type="Pfam" id="PF00435">
    <property type="entry name" value="Spectrin"/>
    <property type="match status" value="1"/>
</dbReference>
<name>A0A821J4N4_9BILA</name>